<dbReference type="EMBL" id="SMOL01000160">
    <property type="protein sequence ID" value="KAB2626344.1"/>
    <property type="molecule type" value="Genomic_DNA"/>
</dbReference>
<evidence type="ECO:0000313" key="2">
    <source>
        <dbReference type="Proteomes" id="UP000327157"/>
    </source>
</evidence>
<accession>A0A5N5HSJ9</accession>
<reference evidence="1 2" key="3">
    <citation type="submission" date="2019-11" db="EMBL/GenBank/DDBJ databases">
        <title>A de novo genome assembly of a pear dwarfing rootstock.</title>
        <authorList>
            <person name="Wang F."/>
            <person name="Wang J."/>
            <person name="Li S."/>
            <person name="Zhang Y."/>
            <person name="Fang M."/>
            <person name="Ma L."/>
            <person name="Zhao Y."/>
            <person name="Jiang S."/>
        </authorList>
    </citation>
    <scope>NUCLEOTIDE SEQUENCE [LARGE SCALE GENOMIC DNA]</scope>
    <source>
        <strain evidence="1">S2</strain>
        <tissue evidence="1">Leaf</tissue>
    </source>
</reference>
<keyword evidence="1" id="KW-0418">Kinase</keyword>
<reference evidence="2" key="2">
    <citation type="submission" date="2019-10" db="EMBL/GenBank/DDBJ databases">
        <title>A de novo genome assembly of a pear dwarfing rootstock.</title>
        <authorList>
            <person name="Wang F."/>
            <person name="Wang J."/>
            <person name="Li S."/>
            <person name="Zhang Y."/>
            <person name="Fang M."/>
            <person name="Ma L."/>
            <person name="Zhao Y."/>
            <person name="Jiang S."/>
        </authorList>
    </citation>
    <scope>NUCLEOTIDE SEQUENCE [LARGE SCALE GENOMIC DNA]</scope>
</reference>
<keyword evidence="1" id="KW-0808">Transferase</keyword>
<protein>
    <submittedName>
        <fullName evidence="1">cGMP-dependent protein kinase 1-like</fullName>
    </submittedName>
</protein>
<gene>
    <name evidence="1" type="ORF">D8674_018004</name>
</gene>
<keyword evidence="2" id="KW-1185">Reference proteome</keyword>
<dbReference type="AlphaFoldDB" id="A0A5N5HSJ9"/>
<name>A0A5N5HSJ9_9ROSA</name>
<evidence type="ECO:0000313" key="1">
    <source>
        <dbReference type="EMBL" id="KAB2626344.1"/>
    </source>
</evidence>
<reference evidence="1 2" key="1">
    <citation type="submission" date="2019-09" db="EMBL/GenBank/DDBJ databases">
        <authorList>
            <person name="Ou C."/>
        </authorList>
    </citation>
    <scope>NUCLEOTIDE SEQUENCE [LARGE SCALE GENOMIC DNA]</scope>
    <source>
        <strain evidence="1">S2</strain>
        <tissue evidence="1">Leaf</tissue>
    </source>
</reference>
<dbReference type="GO" id="GO:0016301">
    <property type="term" value="F:kinase activity"/>
    <property type="evidence" value="ECO:0007669"/>
    <property type="project" value="UniProtKB-KW"/>
</dbReference>
<sequence length="102" mass="11832">MYKEHCMLADLRSMHVEIVKSYIHKRTQTIAGACRSESKGIRLRSACTRLKFHIPQSSTNLKSRKAEHQLELLGRQKKFPDAQLLRYTPELAPFSFIDLCVE</sequence>
<comment type="caution">
    <text evidence="1">The sequence shown here is derived from an EMBL/GenBank/DDBJ whole genome shotgun (WGS) entry which is preliminary data.</text>
</comment>
<proteinExistence type="predicted"/>
<dbReference type="Proteomes" id="UP000327157">
    <property type="component" value="Chromosome 16"/>
</dbReference>
<organism evidence="1 2">
    <name type="scientific">Pyrus ussuriensis x Pyrus communis</name>
    <dbReference type="NCBI Taxonomy" id="2448454"/>
    <lineage>
        <taxon>Eukaryota</taxon>
        <taxon>Viridiplantae</taxon>
        <taxon>Streptophyta</taxon>
        <taxon>Embryophyta</taxon>
        <taxon>Tracheophyta</taxon>
        <taxon>Spermatophyta</taxon>
        <taxon>Magnoliopsida</taxon>
        <taxon>eudicotyledons</taxon>
        <taxon>Gunneridae</taxon>
        <taxon>Pentapetalae</taxon>
        <taxon>rosids</taxon>
        <taxon>fabids</taxon>
        <taxon>Rosales</taxon>
        <taxon>Rosaceae</taxon>
        <taxon>Amygdaloideae</taxon>
        <taxon>Maleae</taxon>
        <taxon>Pyrus</taxon>
    </lineage>
</organism>